<gene>
    <name evidence="1" type="ORF">BU25DRAFT_436858</name>
</gene>
<dbReference type="Proteomes" id="UP000799754">
    <property type="component" value="Unassembled WGS sequence"/>
</dbReference>
<evidence type="ECO:0000313" key="1">
    <source>
        <dbReference type="EMBL" id="KAF2632056.1"/>
    </source>
</evidence>
<protein>
    <submittedName>
        <fullName evidence="1">Uncharacterized protein</fullName>
    </submittedName>
</protein>
<proteinExistence type="predicted"/>
<sequence length="245" mass="28000">MRDPIPPLTMLVHLSQPLADKLDLRTMPYHVHEILLGFLAYYFILYGLSPAISQLVCPKTYTGFNWCTRLNSDTHWVSKIQALFINGAALYGFAAGYFLWDLQVCLQHFRICGAGALVHATGCSGYNVHWLQQKPFGNYYGLSFILYELSTPFLNVHWFCDKLGLTGSKPQLYDGIALLFTFFACCIVWGTYYCEITELPMWLVTIYLVGNTALSILSIYWFSQMVKAVRKRFVPAEEVKAKKDK</sequence>
<organism evidence="1 2">
    <name type="scientific">Macroventuria anomochaeta</name>
    <dbReference type="NCBI Taxonomy" id="301207"/>
    <lineage>
        <taxon>Eukaryota</taxon>
        <taxon>Fungi</taxon>
        <taxon>Dikarya</taxon>
        <taxon>Ascomycota</taxon>
        <taxon>Pezizomycotina</taxon>
        <taxon>Dothideomycetes</taxon>
        <taxon>Pleosporomycetidae</taxon>
        <taxon>Pleosporales</taxon>
        <taxon>Pleosporineae</taxon>
        <taxon>Didymellaceae</taxon>
        <taxon>Macroventuria</taxon>
    </lineage>
</organism>
<evidence type="ECO:0000313" key="2">
    <source>
        <dbReference type="Proteomes" id="UP000799754"/>
    </source>
</evidence>
<accession>A0ACB6SCW9</accession>
<name>A0ACB6SCW9_9PLEO</name>
<keyword evidence="2" id="KW-1185">Reference proteome</keyword>
<comment type="caution">
    <text evidence="1">The sequence shown here is derived from an EMBL/GenBank/DDBJ whole genome shotgun (WGS) entry which is preliminary data.</text>
</comment>
<dbReference type="EMBL" id="MU006703">
    <property type="protein sequence ID" value="KAF2632056.1"/>
    <property type="molecule type" value="Genomic_DNA"/>
</dbReference>
<reference evidence="1" key="1">
    <citation type="journal article" date="2020" name="Stud. Mycol.">
        <title>101 Dothideomycetes genomes: a test case for predicting lifestyles and emergence of pathogens.</title>
        <authorList>
            <person name="Haridas S."/>
            <person name="Albert R."/>
            <person name="Binder M."/>
            <person name="Bloem J."/>
            <person name="Labutti K."/>
            <person name="Salamov A."/>
            <person name="Andreopoulos B."/>
            <person name="Baker S."/>
            <person name="Barry K."/>
            <person name="Bills G."/>
            <person name="Bluhm B."/>
            <person name="Cannon C."/>
            <person name="Castanera R."/>
            <person name="Culley D."/>
            <person name="Daum C."/>
            <person name="Ezra D."/>
            <person name="Gonzalez J."/>
            <person name="Henrissat B."/>
            <person name="Kuo A."/>
            <person name="Liang C."/>
            <person name="Lipzen A."/>
            <person name="Lutzoni F."/>
            <person name="Magnuson J."/>
            <person name="Mondo S."/>
            <person name="Nolan M."/>
            <person name="Ohm R."/>
            <person name="Pangilinan J."/>
            <person name="Park H.-J."/>
            <person name="Ramirez L."/>
            <person name="Alfaro M."/>
            <person name="Sun H."/>
            <person name="Tritt A."/>
            <person name="Yoshinaga Y."/>
            <person name="Zwiers L.-H."/>
            <person name="Turgeon B."/>
            <person name="Goodwin S."/>
            <person name="Spatafora J."/>
            <person name="Crous P."/>
            <person name="Grigoriev I."/>
        </authorList>
    </citation>
    <scope>NUCLEOTIDE SEQUENCE</scope>
    <source>
        <strain evidence="1">CBS 525.71</strain>
    </source>
</reference>